<organism evidence="3 4">
    <name type="scientific">Umezawaea tangerina</name>
    <dbReference type="NCBI Taxonomy" id="84725"/>
    <lineage>
        <taxon>Bacteria</taxon>
        <taxon>Bacillati</taxon>
        <taxon>Actinomycetota</taxon>
        <taxon>Actinomycetes</taxon>
        <taxon>Pseudonocardiales</taxon>
        <taxon>Pseudonocardiaceae</taxon>
        <taxon>Umezawaea</taxon>
    </lineage>
</organism>
<dbReference type="EMBL" id="PVTF01000001">
    <property type="protein sequence ID" value="PRY46373.1"/>
    <property type="molecule type" value="Genomic_DNA"/>
</dbReference>
<dbReference type="Pfam" id="PF03932">
    <property type="entry name" value="CutC"/>
    <property type="match status" value="1"/>
</dbReference>
<dbReference type="PANTHER" id="PTHR12598">
    <property type="entry name" value="COPPER HOMEOSTASIS PROTEIN CUTC"/>
    <property type="match status" value="1"/>
</dbReference>
<proteinExistence type="inferred from homology"/>
<name>A0A2T0TL33_9PSEU</name>
<dbReference type="InterPro" id="IPR036822">
    <property type="entry name" value="CutC-like_dom_sf"/>
</dbReference>
<dbReference type="Proteomes" id="UP000239494">
    <property type="component" value="Unassembled WGS sequence"/>
</dbReference>
<dbReference type="GO" id="GO:0005507">
    <property type="term" value="F:copper ion binding"/>
    <property type="evidence" value="ECO:0007669"/>
    <property type="project" value="TreeGrafter"/>
</dbReference>
<dbReference type="AlphaFoldDB" id="A0A2T0TL33"/>
<reference evidence="3 4" key="1">
    <citation type="submission" date="2018-03" db="EMBL/GenBank/DDBJ databases">
        <title>Genomic Encyclopedia of Archaeal and Bacterial Type Strains, Phase II (KMG-II): from individual species to whole genera.</title>
        <authorList>
            <person name="Goeker M."/>
        </authorList>
    </citation>
    <scope>NUCLEOTIDE SEQUENCE [LARGE SCALE GENOMIC DNA]</scope>
    <source>
        <strain evidence="3 4">DSM 44720</strain>
    </source>
</reference>
<protein>
    <recommendedName>
        <fullName evidence="2">Copper homeostasis protein cutC homolog</fullName>
    </recommendedName>
</protein>
<keyword evidence="4" id="KW-1185">Reference proteome</keyword>
<comment type="similarity">
    <text evidence="1">Belongs to the CutC family.</text>
</comment>
<accession>A0A2T0TL33</accession>
<dbReference type="OrthoDB" id="9815677at2"/>
<dbReference type="SUPFAM" id="SSF110395">
    <property type="entry name" value="CutC-like"/>
    <property type="match status" value="1"/>
</dbReference>
<comment type="caution">
    <text evidence="3">The sequence shown here is derived from an EMBL/GenBank/DDBJ whole genome shotgun (WGS) entry which is preliminary data.</text>
</comment>
<dbReference type="RefSeq" id="WP_106185408.1">
    <property type="nucleotide sequence ID" value="NZ_PVTF01000001.1"/>
</dbReference>
<gene>
    <name evidence="3" type="ORF">CLV43_101649</name>
</gene>
<sequence>MLEVIALDAADAEAAQAGGAHRLELVSDMASDGLTPPPDVLRSVLAATDLPVRVMLRDAKGFAPGSVDRLRRDAAALRELGATEFVLGFLTASGEVDEDACTAVLAELDGCRWTFHRALDNSADPLASWSVVAELGCDTVLASGSPKGVADGLPVLHELAARQSEDGMLLLVGGGLKAEQVAPLRAVGATGFHVGSAVRPSGWAGPVDAEAVRAWANLV</sequence>
<evidence type="ECO:0000256" key="1">
    <source>
        <dbReference type="ARBA" id="ARBA00007768"/>
    </source>
</evidence>
<dbReference type="Gene3D" id="3.20.20.380">
    <property type="entry name" value="Copper homeostasis (CutC) domain"/>
    <property type="match status" value="1"/>
</dbReference>
<evidence type="ECO:0000313" key="4">
    <source>
        <dbReference type="Proteomes" id="UP000239494"/>
    </source>
</evidence>
<evidence type="ECO:0000256" key="2">
    <source>
        <dbReference type="ARBA" id="ARBA00019014"/>
    </source>
</evidence>
<dbReference type="PANTHER" id="PTHR12598:SF0">
    <property type="entry name" value="COPPER HOMEOSTASIS PROTEIN CUTC HOMOLOG"/>
    <property type="match status" value="1"/>
</dbReference>
<dbReference type="InterPro" id="IPR005627">
    <property type="entry name" value="CutC-like"/>
</dbReference>
<evidence type="ECO:0000313" key="3">
    <source>
        <dbReference type="EMBL" id="PRY46373.1"/>
    </source>
</evidence>